<dbReference type="InterPro" id="IPR017972">
    <property type="entry name" value="Cyt_P450_CS"/>
</dbReference>
<dbReference type="PRINTS" id="PR00385">
    <property type="entry name" value="P450"/>
</dbReference>
<dbReference type="SUPFAM" id="SSF48264">
    <property type="entry name" value="Cytochrome P450"/>
    <property type="match status" value="1"/>
</dbReference>
<evidence type="ECO:0000256" key="3">
    <source>
        <dbReference type="SAM" id="MobiDB-lite"/>
    </source>
</evidence>
<dbReference type="PANTHER" id="PTHR46696:SF1">
    <property type="entry name" value="CYTOCHROME P450 YJIB-RELATED"/>
    <property type="match status" value="1"/>
</dbReference>
<dbReference type="InterPro" id="IPR036396">
    <property type="entry name" value="Cyt_P450_sf"/>
</dbReference>
<dbReference type="PROSITE" id="PS00086">
    <property type="entry name" value="CYTOCHROME_P450"/>
    <property type="match status" value="1"/>
</dbReference>
<dbReference type="Pfam" id="PF00067">
    <property type="entry name" value="p450"/>
    <property type="match status" value="1"/>
</dbReference>
<dbReference type="AlphaFoldDB" id="A0A372M023"/>
<dbReference type="EMBL" id="QUAK01000123">
    <property type="protein sequence ID" value="RFU84179.1"/>
    <property type="molecule type" value="Genomic_DNA"/>
</dbReference>
<keyword evidence="2" id="KW-0560">Oxidoreductase</keyword>
<dbReference type="InterPro" id="IPR002397">
    <property type="entry name" value="Cyt_P450_B"/>
</dbReference>
<dbReference type="GO" id="GO:0016705">
    <property type="term" value="F:oxidoreductase activity, acting on paired donors, with incorporation or reduction of molecular oxygen"/>
    <property type="evidence" value="ECO:0007669"/>
    <property type="project" value="InterPro"/>
</dbReference>
<keyword evidence="5" id="KW-1185">Reference proteome</keyword>
<reference evidence="4 5" key="1">
    <citation type="submission" date="2018-08" db="EMBL/GenBank/DDBJ databases">
        <title>Isolation, diversity and antifungal activity of Actinobacteria from wheat.</title>
        <authorList>
            <person name="Han C."/>
        </authorList>
    </citation>
    <scope>NUCLEOTIDE SEQUENCE [LARGE SCALE GENOMIC DNA]</scope>
    <source>
        <strain evidence="4 5">NEAU-YY421</strain>
    </source>
</reference>
<sequence length="458" mass="50250">MHRTCPFVPAQGDAPAQENATAPTGARAPQDAPRGAPQAAPQQASAPSDLSVSGTDSRRIVALLAALRSPRGQSDPAAVYRRLRAHGEVVASPWGGPLLTSYAACDQVLRDRNWLTLDAPWRRRQGKRWTSPASAEFGEMLMVLNPPDHTLQRRVLGSAFDRAALARLRETVSVQVTGLLDDLEQQLKEGTADFAATVGEELPVAAVGSWLAIPPADFPLLRRLTHEQTLAQELFPTAAQLATADRAALELRSYFEALVDERRRHPGDDVVSGWLRLWQQAAPEQSPDVVRRLAMFTVMAGLETTTALLNSAVWLLGQHPDQADWLRYHVEGIPGAVEEILRYDPPVHVVTRVASRGNTLSGTGIHEGQLVYAMIASAQHDPDFISDPARFDVRRPAARHLAFGQGPHYCLGAGLARLEAAVLLEQLLPRFPRLRLAEPPQWEPRVAFRRMRNLLVTA</sequence>
<dbReference type="GO" id="GO:0005506">
    <property type="term" value="F:iron ion binding"/>
    <property type="evidence" value="ECO:0007669"/>
    <property type="project" value="InterPro"/>
</dbReference>
<proteinExistence type="inferred from homology"/>
<evidence type="ECO:0000313" key="4">
    <source>
        <dbReference type="EMBL" id="RFU84179.1"/>
    </source>
</evidence>
<dbReference type="OrthoDB" id="4302140at2"/>
<evidence type="ECO:0000256" key="1">
    <source>
        <dbReference type="ARBA" id="ARBA00010617"/>
    </source>
</evidence>
<dbReference type="InterPro" id="IPR001128">
    <property type="entry name" value="Cyt_P450"/>
</dbReference>
<organism evidence="4 5">
    <name type="scientific">Streptomyces triticagri</name>
    <dbReference type="NCBI Taxonomy" id="2293568"/>
    <lineage>
        <taxon>Bacteria</taxon>
        <taxon>Bacillati</taxon>
        <taxon>Actinomycetota</taxon>
        <taxon>Actinomycetes</taxon>
        <taxon>Kitasatosporales</taxon>
        <taxon>Streptomycetaceae</taxon>
        <taxon>Streptomyces</taxon>
    </lineage>
</organism>
<dbReference type="PRINTS" id="PR00359">
    <property type="entry name" value="BP450"/>
</dbReference>
<dbReference type="Gene3D" id="1.10.630.10">
    <property type="entry name" value="Cytochrome P450"/>
    <property type="match status" value="1"/>
</dbReference>
<feature type="region of interest" description="Disordered" evidence="3">
    <location>
        <begin position="1"/>
        <end position="53"/>
    </location>
</feature>
<keyword evidence="2" id="KW-0349">Heme</keyword>
<evidence type="ECO:0000313" key="5">
    <source>
        <dbReference type="Proteomes" id="UP000263094"/>
    </source>
</evidence>
<accession>A0A372M023</accession>
<comment type="caution">
    <text evidence="4">The sequence shown here is derived from an EMBL/GenBank/DDBJ whole genome shotgun (WGS) entry which is preliminary data.</text>
</comment>
<dbReference type="PANTHER" id="PTHR46696">
    <property type="entry name" value="P450, PUTATIVE (EUROFUNG)-RELATED"/>
    <property type="match status" value="1"/>
</dbReference>
<comment type="similarity">
    <text evidence="1 2">Belongs to the cytochrome P450 family.</text>
</comment>
<gene>
    <name evidence="4" type="ORF">DY218_23440</name>
</gene>
<name>A0A372M023_9ACTN</name>
<keyword evidence="2" id="KW-0503">Monooxygenase</keyword>
<dbReference type="Proteomes" id="UP000263094">
    <property type="component" value="Unassembled WGS sequence"/>
</dbReference>
<keyword evidence="2" id="KW-0408">Iron</keyword>
<feature type="compositionally biased region" description="Low complexity" evidence="3">
    <location>
        <begin position="25"/>
        <end position="49"/>
    </location>
</feature>
<keyword evidence="2" id="KW-0479">Metal-binding</keyword>
<protein>
    <submittedName>
        <fullName evidence="4">Cytochrome P450</fullName>
    </submittedName>
</protein>
<evidence type="ECO:0000256" key="2">
    <source>
        <dbReference type="RuleBase" id="RU000461"/>
    </source>
</evidence>
<dbReference type="GO" id="GO:0004497">
    <property type="term" value="F:monooxygenase activity"/>
    <property type="evidence" value="ECO:0007669"/>
    <property type="project" value="UniProtKB-KW"/>
</dbReference>
<dbReference type="GO" id="GO:0020037">
    <property type="term" value="F:heme binding"/>
    <property type="evidence" value="ECO:0007669"/>
    <property type="project" value="InterPro"/>
</dbReference>